<accession>A0A926HTQ9</accession>
<dbReference type="GO" id="GO:0005829">
    <property type="term" value="C:cytosol"/>
    <property type="evidence" value="ECO:0007669"/>
    <property type="project" value="TreeGrafter"/>
</dbReference>
<dbReference type="Gene3D" id="3.30.1240.10">
    <property type="match status" value="1"/>
</dbReference>
<dbReference type="AlphaFoldDB" id="A0A926HTQ9"/>
<comment type="caution">
    <text evidence="1">The sequence shown here is derived from an EMBL/GenBank/DDBJ whole genome shotgun (WGS) entry which is preliminary data.</text>
</comment>
<dbReference type="Proteomes" id="UP000611762">
    <property type="component" value="Unassembled WGS sequence"/>
</dbReference>
<dbReference type="SFLD" id="SFLDS00003">
    <property type="entry name" value="Haloacid_Dehalogenase"/>
    <property type="match status" value="1"/>
</dbReference>
<dbReference type="SFLD" id="SFLDG01140">
    <property type="entry name" value="C2.B:_Phosphomannomutase_and_P"/>
    <property type="match status" value="1"/>
</dbReference>
<dbReference type="InterPro" id="IPR036412">
    <property type="entry name" value="HAD-like_sf"/>
</dbReference>
<dbReference type="RefSeq" id="WP_249310993.1">
    <property type="nucleotide sequence ID" value="NZ_JACRSU010000001.1"/>
</dbReference>
<dbReference type="PANTHER" id="PTHR10000">
    <property type="entry name" value="PHOSPHOSERINE PHOSPHATASE"/>
    <property type="match status" value="1"/>
</dbReference>
<dbReference type="GO" id="GO:0016791">
    <property type="term" value="F:phosphatase activity"/>
    <property type="evidence" value="ECO:0007669"/>
    <property type="project" value="TreeGrafter"/>
</dbReference>
<dbReference type="SUPFAM" id="SSF56784">
    <property type="entry name" value="HAD-like"/>
    <property type="match status" value="1"/>
</dbReference>
<dbReference type="PANTHER" id="PTHR10000:SF8">
    <property type="entry name" value="HAD SUPERFAMILY HYDROLASE-LIKE, TYPE 3"/>
    <property type="match status" value="1"/>
</dbReference>
<keyword evidence="2" id="KW-1185">Reference proteome</keyword>
<keyword evidence="1" id="KW-0378">Hydrolase</keyword>
<organism evidence="1 2">
    <name type="scientific">Congzhengia minquanensis</name>
    <dbReference type="NCBI Taxonomy" id="2763657"/>
    <lineage>
        <taxon>Bacteria</taxon>
        <taxon>Bacillati</taxon>
        <taxon>Bacillota</taxon>
        <taxon>Clostridia</taxon>
        <taxon>Eubacteriales</taxon>
        <taxon>Oscillospiraceae</taxon>
        <taxon>Congzhengia</taxon>
    </lineage>
</organism>
<evidence type="ECO:0000313" key="2">
    <source>
        <dbReference type="Proteomes" id="UP000611762"/>
    </source>
</evidence>
<name>A0A926HTQ9_9FIRM</name>
<proteinExistence type="predicted"/>
<reference evidence="1" key="1">
    <citation type="submission" date="2020-08" db="EMBL/GenBank/DDBJ databases">
        <title>Genome public.</title>
        <authorList>
            <person name="Liu C."/>
            <person name="Sun Q."/>
        </authorList>
    </citation>
    <scope>NUCLEOTIDE SEQUENCE</scope>
    <source>
        <strain evidence="1">H8</strain>
    </source>
</reference>
<dbReference type="EMBL" id="JACRSU010000001">
    <property type="protein sequence ID" value="MBC8539792.1"/>
    <property type="molecule type" value="Genomic_DNA"/>
</dbReference>
<dbReference type="NCBIfam" id="TIGR01484">
    <property type="entry name" value="HAD-SF-IIB"/>
    <property type="match status" value="1"/>
</dbReference>
<dbReference type="InterPro" id="IPR023214">
    <property type="entry name" value="HAD_sf"/>
</dbReference>
<dbReference type="Gene3D" id="3.40.50.1000">
    <property type="entry name" value="HAD superfamily/HAD-like"/>
    <property type="match status" value="1"/>
</dbReference>
<gene>
    <name evidence="1" type="ORF">H8698_02230</name>
</gene>
<dbReference type="Pfam" id="PF08282">
    <property type="entry name" value="Hydrolase_3"/>
    <property type="match status" value="1"/>
</dbReference>
<evidence type="ECO:0000313" key="1">
    <source>
        <dbReference type="EMBL" id="MBC8539792.1"/>
    </source>
</evidence>
<dbReference type="GO" id="GO:0000287">
    <property type="term" value="F:magnesium ion binding"/>
    <property type="evidence" value="ECO:0007669"/>
    <property type="project" value="TreeGrafter"/>
</dbReference>
<protein>
    <submittedName>
        <fullName evidence="1">HAD family hydrolase</fullName>
    </submittedName>
</protein>
<sequence>MDKYAIFLDIDGTLSTGGKVPEENSRMIREAQKQGHYVFINTGRSFAYVPEHVKACADFDGFVCGLGADVRIHGEQVLSRTFSTELAMKLSELFLPMPEHVALFEGEDHIYFTKTWYDVPFGIQISSPEDFKTKYPEAKISKFTCEPVEKELLAPVLNELVLYDQGSYFEMAQKGCTKATAMQFAAEFLNIPHEQCVAIGDSVNDEDMLKAAGIAVVMENGDAAMKELATFLTASAEDAGVAKAIEKLIF</sequence>
<dbReference type="InterPro" id="IPR006379">
    <property type="entry name" value="HAD-SF_hydro_IIB"/>
</dbReference>